<evidence type="ECO:0000313" key="5">
    <source>
        <dbReference type="Proteomes" id="UP000243217"/>
    </source>
</evidence>
<name>A0A1W0AA09_9STRA</name>
<keyword evidence="3" id="KW-0732">Signal</keyword>
<evidence type="ECO:0000256" key="3">
    <source>
        <dbReference type="SAM" id="SignalP"/>
    </source>
</evidence>
<organism evidence="4 5">
    <name type="scientific">Thraustotheca clavata</name>
    <dbReference type="NCBI Taxonomy" id="74557"/>
    <lineage>
        <taxon>Eukaryota</taxon>
        <taxon>Sar</taxon>
        <taxon>Stramenopiles</taxon>
        <taxon>Oomycota</taxon>
        <taxon>Saprolegniomycetes</taxon>
        <taxon>Saprolegniales</taxon>
        <taxon>Achlyaceae</taxon>
        <taxon>Thraustotheca</taxon>
    </lineage>
</organism>
<dbReference type="EMBL" id="JNBS01000276">
    <property type="protein sequence ID" value="OQS07113.1"/>
    <property type="molecule type" value="Genomic_DNA"/>
</dbReference>
<accession>A0A1W0AA09</accession>
<keyword evidence="2" id="KW-1133">Transmembrane helix</keyword>
<evidence type="ECO:0000256" key="2">
    <source>
        <dbReference type="SAM" id="Phobius"/>
    </source>
</evidence>
<gene>
    <name evidence="4" type="ORF">THRCLA_00871</name>
</gene>
<feature type="region of interest" description="Disordered" evidence="1">
    <location>
        <begin position="223"/>
        <end position="243"/>
    </location>
</feature>
<keyword evidence="2" id="KW-0812">Transmembrane</keyword>
<keyword evidence="2" id="KW-0472">Membrane</keyword>
<feature type="signal peptide" evidence="3">
    <location>
        <begin position="1"/>
        <end position="17"/>
    </location>
</feature>
<feature type="chain" id="PRO_5010734380" description="Secreted protein" evidence="3">
    <location>
        <begin position="18"/>
        <end position="475"/>
    </location>
</feature>
<evidence type="ECO:0000256" key="1">
    <source>
        <dbReference type="SAM" id="MobiDB-lite"/>
    </source>
</evidence>
<evidence type="ECO:0000313" key="4">
    <source>
        <dbReference type="EMBL" id="OQS07113.1"/>
    </source>
</evidence>
<evidence type="ECO:0008006" key="6">
    <source>
        <dbReference type="Google" id="ProtNLM"/>
    </source>
</evidence>
<dbReference type="Proteomes" id="UP000243217">
    <property type="component" value="Unassembled WGS sequence"/>
</dbReference>
<proteinExistence type="predicted"/>
<sequence length="475" mass="50423">MLKYLIVLLSLVAAQESTPPPACSAAQNTSLVAPYEALLLPCLTALNLTATPEKIIQNPTSFCAKTECQALATSASAVLSQCTPSFTLVPGKLCDASCLSAIPPWKDLRVQCLTVTQASLGLCYTCKKYLSGVTSIIATCQIQDSAAAIRADKDVLSIVRLCDAATTTTAPPSSGSSNNTTYIVIGCIAGVVVLGGIAFACLRSKKPKGDVYSSGVNSYNASHRQLNSSRENSGQGPSTLNSMQNMTTRVQNDIRFDVELSQFRIPQQEIQNISLLVKGGYGVVFHATFGKIDLVYVNGDCASLQTTYKTDATSCQAKISVLNVTLGSGAAFCNVPTCAQAVKDAAAWKAGNCAGTANAIDNGVYPTNYCTDECLKQVQAFAQRTTACEQANTTFEISSCVQCLSIFTLHPNFQQVCGINFQHENDYINQFLDQFSTSIAYCKNQFPSVQFPTTAAAPASSSTTTYIGIGADKKH</sequence>
<protein>
    <recommendedName>
        <fullName evidence="6">Secreted protein</fullName>
    </recommendedName>
</protein>
<dbReference type="AlphaFoldDB" id="A0A1W0AA09"/>
<comment type="caution">
    <text evidence="4">The sequence shown here is derived from an EMBL/GenBank/DDBJ whole genome shotgun (WGS) entry which is preliminary data.</text>
</comment>
<reference evidence="4 5" key="1">
    <citation type="journal article" date="2014" name="Genome Biol. Evol.">
        <title>The secreted proteins of Achlya hypogyna and Thraustotheca clavata identify the ancestral oomycete secretome and reveal gene acquisitions by horizontal gene transfer.</title>
        <authorList>
            <person name="Misner I."/>
            <person name="Blouin N."/>
            <person name="Leonard G."/>
            <person name="Richards T.A."/>
            <person name="Lane C.E."/>
        </authorList>
    </citation>
    <scope>NUCLEOTIDE SEQUENCE [LARGE SCALE GENOMIC DNA]</scope>
    <source>
        <strain evidence="4 5">ATCC 34112</strain>
    </source>
</reference>
<feature type="transmembrane region" description="Helical" evidence="2">
    <location>
        <begin position="182"/>
        <end position="202"/>
    </location>
</feature>
<keyword evidence="5" id="KW-1185">Reference proteome</keyword>